<gene>
    <name evidence="4" type="ORF">D2917_16390</name>
</gene>
<dbReference type="InterPro" id="IPR008966">
    <property type="entry name" value="Adhesion_dom_sf"/>
</dbReference>
<dbReference type="Gene3D" id="2.60.40.1090">
    <property type="entry name" value="Fimbrial-type adhesion domain"/>
    <property type="match status" value="1"/>
</dbReference>
<dbReference type="InterPro" id="IPR036937">
    <property type="entry name" value="Adhesion_dom_fimbrial_sf"/>
</dbReference>
<dbReference type="GO" id="GO:0043709">
    <property type="term" value="P:cell adhesion involved in single-species biofilm formation"/>
    <property type="evidence" value="ECO:0007669"/>
    <property type="project" value="TreeGrafter"/>
</dbReference>
<evidence type="ECO:0000256" key="2">
    <source>
        <dbReference type="SAM" id="SignalP"/>
    </source>
</evidence>
<dbReference type="PANTHER" id="PTHR33420">
    <property type="entry name" value="FIMBRIAL SUBUNIT ELFA-RELATED"/>
    <property type="match status" value="1"/>
</dbReference>
<dbReference type="AlphaFoldDB" id="A0A5P3VI23"/>
<feature type="chain" id="PRO_5025058874" evidence="2">
    <location>
        <begin position="34"/>
        <end position="343"/>
    </location>
</feature>
<dbReference type="PANTHER" id="PTHR33420:SF3">
    <property type="entry name" value="FIMBRIAL SUBUNIT ELFA"/>
    <property type="match status" value="1"/>
</dbReference>
<dbReference type="SUPFAM" id="SSF49401">
    <property type="entry name" value="Bacterial adhesins"/>
    <property type="match status" value="1"/>
</dbReference>
<dbReference type="Proteomes" id="UP000325743">
    <property type="component" value="Chromosome 2"/>
</dbReference>
<dbReference type="InterPro" id="IPR050263">
    <property type="entry name" value="Bact_Fimbrial_Adh_Pro"/>
</dbReference>
<dbReference type="Gene3D" id="2.60.40.3310">
    <property type="match status" value="1"/>
</dbReference>
<keyword evidence="1 2" id="KW-0732">Signal</keyword>
<name>A0A5P3VI23_9BURK</name>
<feature type="signal peptide" evidence="2">
    <location>
        <begin position="1"/>
        <end position="33"/>
    </location>
</feature>
<evidence type="ECO:0000256" key="1">
    <source>
        <dbReference type="ARBA" id="ARBA00022729"/>
    </source>
</evidence>
<dbReference type="EMBL" id="CP032519">
    <property type="protein sequence ID" value="QEZ45890.1"/>
    <property type="molecule type" value="Genomic_DNA"/>
</dbReference>
<reference evidence="4 5" key="1">
    <citation type="submission" date="2018-09" db="EMBL/GenBank/DDBJ databases">
        <title>Complete genome sequence of Cupriavidus oxalaticus T2, a bacterium capable of phenol tolerance and degradation.</title>
        <authorList>
            <person name="Yan J."/>
        </authorList>
    </citation>
    <scope>NUCLEOTIDE SEQUENCE [LARGE SCALE GENOMIC DNA]</scope>
    <source>
        <strain evidence="4 5">T2</strain>
    </source>
</reference>
<organism evidence="4 5">
    <name type="scientific">Cupriavidus oxalaticus</name>
    <dbReference type="NCBI Taxonomy" id="96344"/>
    <lineage>
        <taxon>Bacteria</taxon>
        <taxon>Pseudomonadati</taxon>
        <taxon>Pseudomonadota</taxon>
        <taxon>Betaproteobacteria</taxon>
        <taxon>Burkholderiales</taxon>
        <taxon>Burkholderiaceae</taxon>
        <taxon>Cupriavidus</taxon>
    </lineage>
</organism>
<dbReference type="Pfam" id="PF00419">
    <property type="entry name" value="Fimbrial"/>
    <property type="match status" value="1"/>
</dbReference>
<feature type="domain" description="Fimbrial-type adhesion" evidence="3">
    <location>
        <begin position="195"/>
        <end position="343"/>
    </location>
</feature>
<protein>
    <submittedName>
        <fullName evidence="4">Fimbrial protein</fullName>
    </submittedName>
</protein>
<sequence>MHNALPIGIRLVGALKRWLLVLACVAAPQLAHATCPSTPNLPYLQTMNNMAVDTSLPVGSTIPGTVRYYTLNGSCPLTPPYVVAGAPIISCYYGSGSEVMPGVYSTGIAGIGIRLRNAAGQPMTNAAGVTCDTRAANLGVLNPDLTYSVSVSVEFVKTGPIGTGTLDLDQTRFGFGVFAGKAAGALGSGNGNTIGFTGTASPREIACNISYPPVVTLPNVSAATLATQGAAGNTPFSIQVTCSGSAVVGMTLDGAGGTPVQSAPNGILGIANAGSGGRASGAGVQIVNASGSAPVPLQVRNAMGNIAPNVAAIYRFGARYVALGGTPSPGTVSSAMVFTLDYQ</sequence>
<evidence type="ECO:0000313" key="5">
    <source>
        <dbReference type="Proteomes" id="UP000325743"/>
    </source>
</evidence>
<evidence type="ECO:0000313" key="4">
    <source>
        <dbReference type="EMBL" id="QEZ45890.1"/>
    </source>
</evidence>
<evidence type="ECO:0000259" key="3">
    <source>
        <dbReference type="Pfam" id="PF00419"/>
    </source>
</evidence>
<accession>A0A5P3VI23</accession>
<dbReference type="InterPro" id="IPR000259">
    <property type="entry name" value="Adhesion_dom_fimbrial"/>
</dbReference>
<dbReference type="GO" id="GO:0009289">
    <property type="term" value="C:pilus"/>
    <property type="evidence" value="ECO:0007669"/>
    <property type="project" value="InterPro"/>
</dbReference>
<proteinExistence type="predicted"/>